<proteinExistence type="predicted"/>
<evidence type="ECO:0000313" key="3">
    <source>
        <dbReference type="Proteomes" id="UP001381693"/>
    </source>
</evidence>
<evidence type="ECO:0000256" key="1">
    <source>
        <dbReference type="SAM" id="MobiDB-lite"/>
    </source>
</evidence>
<name>A0AAN8XD03_HALRR</name>
<gene>
    <name evidence="2" type="ORF">SK128_002057</name>
</gene>
<sequence>YLSTRNKKQLENVFWKRLVPRPVEADKTRASSPQVRLESRLKATLISPKSFNNKDQVHLLPPHPLFNVLGLSGGHGPNIYRTQGTRPKAEKERSRGKIRKKGSEKDLPRKRVSDIQY</sequence>
<feature type="non-terminal residue" evidence="2">
    <location>
        <position position="1"/>
    </location>
</feature>
<comment type="caution">
    <text evidence="2">The sequence shown here is derived from an EMBL/GenBank/DDBJ whole genome shotgun (WGS) entry which is preliminary data.</text>
</comment>
<accession>A0AAN8XD03</accession>
<feature type="compositionally biased region" description="Basic and acidic residues" evidence="1">
    <location>
        <begin position="87"/>
        <end position="117"/>
    </location>
</feature>
<evidence type="ECO:0000313" key="2">
    <source>
        <dbReference type="EMBL" id="KAK7078133.1"/>
    </source>
</evidence>
<dbReference type="Proteomes" id="UP001381693">
    <property type="component" value="Unassembled WGS sequence"/>
</dbReference>
<reference evidence="2 3" key="1">
    <citation type="submission" date="2023-11" db="EMBL/GenBank/DDBJ databases">
        <title>Halocaridina rubra genome assembly.</title>
        <authorList>
            <person name="Smith C."/>
        </authorList>
    </citation>
    <scope>NUCLEOTIDE SEQUENCE [LARGE SCALE GENOMIC DNA]</scope>
    <source>
        <strain evidence="2">EP-1</strain>
        <tissue evidence="2">Whole</tissue>
    </source>
</reference>
<dbReference type="AlphaFoldDB" id="A0AAN8XD03"/>
<organism evidence="2 3">
    <name type="scientific">Halocaridina rubra</name>
    <name type="common">Hawaiian red shrimp</name>
    <dbReference type="NCBI Taxonomy" id="373956"/>
    <lineage>
        <taxon>Eukaryota</taxon>
        <taxon>Metazoa</taxon>
        <taxon>Ecdysozoa</taxon>
        <taxon>Arthropoda</taxon>
        <taxon>Crustacea</taxon>
        <taxon>Multicrustacea</taxon>
        <taxon>Malacostraca</taxon>
        <taxon>Eumalacostraca</taxon>
        <taxon>Eucarida</taxon>
        <taxon>Decapoda</taxon>
        <taxon>Pleocyemata</taxon>
        <taxon>Caridea</taxon>
        <taxon>Atyoidea</taxon>
        <taxon>Atyidae</taxon>
        <taxon>Halocaridina</taxon>
    </lineage>
</organism>
<protein>
    <submittedName>
        <fullName evidence="2">Uncharacterized protein</fullName>
    </submittedName>
</protein>
<feature type="region of interest" description="Disordered" evidence="1">
    <location>
        <begin position="73"/>
        <end position="117"/>
    </location>
</feature>
<keyword evidence="3" id="KW-1185">Reference proteome</keyword>
<dbReference type="EMBL" id="JAXCGZ010007999">
    <property type="protein sequence ID" value="KAK7078133.1"/>
    <property type="molecule type" value="Genomic_DNA"/>
</dbReference>